<name>A0A433Q4B9_9FUNG</name>
<keyword evidence="2" id="KW-1185">Reference proteome</keyword>
<evidence type="ECO:0000313" key="2">
    <source>
        <dbReference type="Proteomes" id="UP000274822"/>
    </source>
</evidence>
<evidence type="ECO:0000313" key="1">
    <source>
        <dbReference type="EMBL" id="RUS24617.1"/>
    </source>
</evidence>
<dbReference type="Proteomes" id="UP000274822">
    <property type="component" value="Unassembled WGS sequence"/>
</dbReference>
<dbReference type="AlphaFoldDB" id="A0A433Q4B9"/>
<protein>
    <submittedName>
        <fullName evidence="1">Uncharacterized protein</fullName>
    </submittedName>
</protein>
<organism evidence="1 2">
    <name type="scientific">Jimgerdemannia flammicorona</name>
    <dbReference type="NCBI Taxonomy" id="994334"/>
    <lineage>
        <taxon>Eukaryota</taxon>
        <taxon>Fungi</taxon>
        <taxon>Fungi incertae sedis</taxon>
        <taxon>Mucoromycota</taxon>
        <taxon>Mucoromycotina</taxon>
        <taxon>Endogonomycetes</taxon>
        <taxon>Endogonales</taxon>
        <taxon>Endogonaceae</taxon>
        <taxon>Jimgerdemannia</taxon>
    </lineage>
</organism>
<gene>
    <name evidence="1" type="ORF">BC938DRAFT_473315</name>
</gene>
<dbReference type="EMBL" id="RBNJ01015431">
    <property type="protein sequence ID" value="RUS24617.1"/>
    <property type="molecule type" value="Genomic_DNA"/>
</dbReference>
<accession>A0A433Q4B9</accession>
<sequence length="221" mass="24620">MDAASDALLKVTRKHFKRITQLRTRSAKSHDRQQHYELLALQSIIAFFEENPKYVRPAGHALLIFVQKLMPSSPPPRPDQIPLAVYQHLVAACLGCAQRCYACLEEGARASIRSGASWVGCGPLRAGNPGTYFERCWIKGRPHYEAHYNYRIAADELFGALKRLTKPAAVAGTWPDLDLRSLKLQTLLPDKLKKQIASLEQTVTSLAEESETVIRGAGANR</sequence>
<proteinExistence type="predicted"/>
<comment type="caution">
    <text evidence="1">The sequence shown here is derived from an EMBL/GenBank/DDBJ whole genome shotgun (WGS) entry which is preliminary data.</text>
</comment>
<reference evidence="1 2" key="1">
    <citation type="journal article" date="2018" name="New Phytol.">
        <title>Phylogenomics of Endogonaceae and evolution of mycorrhizas within Mucoromycota.</title>
        <authorList>
            <person name="Chang Y."/>
            <person name="Desiro A."/>
            <person name="Na H."/>
            <person name="Sandor L."/>
            <person name="Lipzen A."/>
            <person name="Clum A."/>
            <person name="Barry K."/>
            <person name="Grigoriev I.V."/>
            <person name="Martin F.M."/>
            <person name="Stajich J.E."/>
            <person name="Smith M.E."/>
            <person name="Bonito G."/>
            <person name="Spatafora J.W."/>
        </authorList>
    </citation>
    <scope>NUCLEOTIDE SEQUENCE [LARGE SCALE GENOMIC DNA]</scope>
    <source>
        <strain evidence="1 2">AD002</strain>
    </source>
</reference>